<dbReference type="Gene3D" id="1.10.8.80">
    <property type="entry name" value="Magnesium chelatase subunit I, C-Terminal domain"/>
    <property type="match status" value="1"/>
</dbReference>
<protein>
    <recommendedName>
        <fullName evidence="11">Conjugal transfer protein TraG</fullName>
    </recommendedName>
</protein>
<dbReference type="PANTHER" id="PTHR37937">
    <property type="entry name" value="CONJUGATIVE TRANSFER: DNA TRANSPORT"/>
    <property type="match status" value="1"/>
</dbReference>
<evidence type="ECO:0000256" key="7">
    <source>
        <dbReference type="SAM" id="MobiDB-lite"/>
    </source>
</evidence>
<evidence type="ECO:0000256" key="3">
    <source>
        <dbReference type="ARBA" id="ARBA00022475"/>
    </source>
</evidence>
<dbReference type="GO" id="GO:0005886">
    <property type="term" value="C:plasma membrane"/>
    <property type="evidence" value="ECO:0007669"/>
    <property type="project" value="UniProtKB-SubCell"/>
</dbReference>
<evidence type="ECO:0000256" key="5">
    <source>
        <dbReference type="ARBA" id="ARBA00022989"/>
    </source>
</evidence>
<reference evidence="9 10" key="1">
    <citation type="submission" date="2017-10" db="EMBL/GenBank/DDBJ databases">
        <title>Massilia psychrophilum sp. nov., a novel purple-pigmented bacterium isolated from Tianshan glacier, Xinjiang Municipality, China.</title>
        <authorList>
            <person name="Wang H."/>
        </authorList>
    </citation>
    <scope>NUCLEOTIDE SEQUENCE [LARGE SCALE GENOMIC DNA]</scope>
    <source>
        <strain evidence="9 10">JCM 30074</strain>
    </source>
</reference>
<keyword evidence="4 8" id="KW-0812">Transmembrane</keyword>
<dbReference type="Gene3D" id="3.40.50.300">
    <property type="entry name" value="P-loop containing nucleotide triphosphate hydrolases"/>
    <property type="match status" value="1"/>
</dbReference>
<feature type="region of interest" description="Disordered" evidence="7">
    <location>
        <begin position="489"/>
        <end position="511"/>
    </location>
</feature>
<evidence type="ECO:0008006" key="11">
    <source>
        <dbReference type="Google" id="ProtNLM"/>
    </source>
</evidence>
<gene>
    <name evidence="9" type="ORF">CR105_23175</name>
</gene>
<evidence type="ECO:0000313" key="10">
    <source>
        <dbReference type="Proteomes" id="UP000230390"/>
    </source>
</evidence>
<keyword evidence="10" id="KW-1185">Reference proteome</keyword>
<dbReference type="InterPro" id="IPR003688">
    <property type="entry name" value="TraG/VirD4"/>
</dbReference>
<keyword evidence="5 8" id="KW-1133">Transmembrane helix</keyword>
<evidence type="ECO:0000256" key="6">
    <source>
        <dbReference type="ARBA" id="ARBA00023136"/>
    </source>
</evidence>
<comment type="caution">
    <text evidence="9">The sequence shown here is derived from an EMBL/GenBank/DDBJ whole genome shotgun (WGS) entry which is preliminary data.</text>
</comment>
<dbReference type="SUPFAM" id="SSF52540">
    <property type="entry name" value="P-loop containing nucleoside triphosphate hydrolases"/>
    <property type="match status" value="1"/>
</dbReference>
<evidence type="ECO:0000256" key="8">
    <source>
        <dbReference type="SAM" id="Phobius"/>
    </source>
</evidence>
<name>A0A2G8T999_9BURK</name>
<dbReference type="AlphaFoldDB" id="A0A2G8T999"/>
<dbReference type="InterPro" id="IPR051539">
    <property type="entry name" value="T4SS-coupling_protein"/>
</dbReference>
<keyword evidence="6 8" id="KW-0472">Membrane</keyword>
<feature type="transmembrane region" description="Helical" evidence="8">
    <location>
        <begin position="360"/>
        <end position="383"/>
    </location>
</feature>
<feature type="transmembrane region" description="Helical" evidence="8">
    <location>
        <begin position="7"/>
        <end position="27"/>
    </location>
</feature>
<feature type="transmembrane region" description="Helical" evidence="8">
    <location>
        <begin position="66"/>
        <end position="88"/>
    </location>
</feature>
<keyword evidence="3" id="KW-1003">Cell membrane</keyword>
<dbReference type="Proteomes" id="UP000230390">
    <property type="component" value="Unassembled WGS sequence"/>
</dbReference>
<dbReference type="EMBL" id="PDOC01000023">
    <property type="protein sequence ID" value="PIL42636.1"/>
    <property type="molecule type" value="Genomic_DNA"/>
</dbReference>
<organism evidence="9 10">
    <name type="scientific">Massilia eurypsychrophila</name>
    <dbReference type="NCBI Taxonomy" id="1485217"/>
    <lineage>
        <taxon>Bacteria</taxon>
        <taxon>Pseudomonadati</taxon>
        <taxon>Pseudomonadota</taxon>
        <taxon>Betaproteobacteria</taxon>
        <taxon>Burkholderiales</taxon>
        <taxon>Oxalobacteraceae</taxon>
        <taxon>Telluria group</taxon>
        <taxon>Massilia</taxon>
    </lineage>
</organism>
<comment type="subcellular location">
    <subcellularLocation>
        <location evidence="1">Cell membrane</location>
        <topology evidence="1">Multi-pass membrane protein</topology>
    </subcellularLocation>
</comment>
<comment type="similarity">
    <text evidence="2">Belongs to the VirD4/TraG family.</text>
</comment>
<accession>A0A2G8T999</accession>
<dbReference type="InterPro" id="IPR027417">
    <property type="entry name" value="P-loop_NTPase"/>
</dbReference>
<dbReference type="PANTHER" id="PTHR37937:SF1">
    <property type="entry name" value="CONJUGATIVE TRANSFER: DNA TRANSPORT"/>
    <property type="match status" value="1"/>
</dbReference>
<proteinExistence type="inferred from homology"/>
<dbReference type="CDD" id="cd01127">
    <property type="entry name" value="TrwB_TraG_TraD_VirD4"/>
    <property type="match status" value="1"/>
</dbReference>
<sequence>MKLQKILIGSAVAVLVLAGLFVGGLYAGGRLFADLQKIPSESVTIFTLYEYGKVYGDMRAVKHALMAGWAIAIGLPLLPVIMFAVAALTGKKRELHGSARFATSNEVRQVGLFGTKTSKWPGVIVGKMGGKFLTFEGQQFISVKAPTRSGKDIGIVTPNLLSYPHSIVNHDIKLESYKLTAGFRAAHGQEVYLFAPNHPDKTSHRFNPMSYIRREYDYRIGDVQSQASMWYPSGGKDAFWNDNAQVLFLGLALYMMETPSESVTMANMLSLSTPATGESLDKWIEGTIAAREERDSEFPRLSVECVDALRSFAVNTDQVRANILSTFIAPLKIFRSPLIAAATSGDDFDLREVRRRKMTIYFGMTAEDLVTYSVLANIFYSILLNENTKTLPQDDPSLKYQCLVVFNEFTSVGRLKIIQKAIAYMAGYNMRLLLIFQNKGQIAGREDGYGPEGAQTLMTNCAMNILFQPKENEDAKEYSETLGYQTVKSKARSRSVSAGRPGHSQNESDQKRALMLPQEVKEIGFRKIIISVEGCKPIFADKVISYEDEAFADRLSLTPPPVPALVIVRATHRTRTLSLVESETVDADEIVNQAEFLRVIGEGIGFDMSEFITSTADVDLPLAA</sequence>
<dbReference type="RefSeq" id="WP_099792667.1">
    <property type="nucleotide sequence ID" value="NZ_JBHLYV010000088.1"/>
</dbReference>
<evidence type="ECO:0000256" key="4">
    <source>
        <dbReference type="ARBA" id="ARBA00022692"/>
    </source>
</evidence>
<evidence type="ECO:0000256" key="2">
    <source>
        <dbReference type="ARBA" id="ARBA00008806"/>
    </source>
</evidence>
<evidence type="ECO:0000313" key="9">
    <source>
        <dbReference type="EMBL" id="PIL42636.1"/>
    </source>
</evidence>
<dbReference type="OrthoDB" id="9759295at2"/>
<dbReference type="Pfam" id="PF02534">
    <property type="entry name" value="T4SS-DNA_transf"/>
    <property type="match status" value="1"/>
</dbReference>
<evidence type="ECO:0000256" key="1">
    <source>
        <dbReference type="ARBA" id="ARBA00004651"/>
    </source>
</evidence>